<keyword evidence="1" id="KW-0812">Transmembrane</keyword>
<evidence type="ECO:0000313" key="3">
    <source>
        <dbReference type="EMBL" id="GFT67299.1"/>
    </source>
</evidence>
<sequence>MNLSNQIIIPSLFGAWAVIVAWTWLIKIVIYHDLFLVLPLMAFFYFIARLDEHNKKYSALLAKNVITESLNITEPTEIISQENSFSQTATYLTSYFMSHPVSDSSLFQTLHESFMRYHRKKHRYIWGIRYFKPILGTIVEVKETIEDFLGTLPYPPPSPSFLMKHRRKHSRKKDQFRFIPILGTIQEVPNDCLAMETGV</sequence>
<evidence type="ECO:0000313" key="2">
    <source>
        <dbReference type="EMBL" id="GFS34117.1"/>
    </source>
</evidence>
<feature type="transmembrane region" description="Helical" evidence="1">
    <location>
        <begin position="7"/>
        <end position="24"/>
    </location>
</feature>
<feature type="transmembrane region" description="Helical" evidence="1">
    <location>
        <begin position="30"/>
        <end position="48"/>
    </location>
</feature>
<proteinExistence type="predicted"/>
<comment type="caution">
    <text evidence="2">The sequence shown here is derived from an EMBL/GenBank/DDBJ whole genome shotgun (WGS) entry which is preliminary data.</text>
</comment>
<dbReference type="Proteomes" id="UP000887013">
    <property type="component" value="Unassembled WGS sequence"/>
</dbReference>
<organism evidence="2 4">
    <name type="scientific">Nephila pilipes</name>
    <name type="common">Giant wood spider</name>
    <name type="synonym">Nephila maculata</name>
    <dbReference type="NCBI Taxonomy" id="299642"/>
    <lineage>
        <taxon>Eukaryota</taxon>
        <taxon>Metazoa</taxon>
        <taxon>Ecdysozoa</taxon>
        <taxon>Arthropoda</taxon>
        <taxon>Chelicerata</taxon>
        <taxon>Arachnida</taxon>
        <taxon>Araneae</taxon>
        <taxon>Araneomorphae</taxon>
        <taxon>Entelegynae</taxon>
        <taxon>Araneoidea</taxon>
        <taxon>Nephilidae</taxon>
        <taxon>Nephila</taxon>
    </lineage>
</organism>
<keyword evidence="1" id="KW-1133">Transmembrane helix</keyword>
<protein>
    <submittedName>
        <fullName evidence="2">Uncharacterized protein</fullName>
    </submittedName>
</protein>
<keyword evidence="4" id="KW-1185">Reference proteome</keyword>
<evidence type="ECO:0000313" key="4">
    <source>
        <dbReference type="Proteomes" id="UP000887013"/>
    </source>
</evidence>
<gene>
    <name evidence="3" type="ORF">NPIL_296351</name>
    <name evidence="2" type="ORF">NPIL_499211</name>
</gene>
<dbReference type="EMBL" id="BMAW01088329">
    <property type="protein sequence ID" value="GFS34117.1"/>
    <property type="molecule type" value="Genomic_DNA"/>
</dbReference>
<evidence type="ECO:0000256" key="1">
    <source>
        <dbReference type="SAM" id="Phobius"/>
    </source>
</evidence>
<keyword evidence="1" id="KW-0472">Membrane</keyword>
<dbReference type="EMBL" id="BMAW01115718">
    <property type="protein sequence ID" value="GFT67299.1"/>
    <property type="molecule type" value="Genomic_DNA"/>
</dbReference>
<name>A0A8X6J4H1_NEPPI</name>
<dbReference type="AlphaFoldDB" id="A0A8X6J4H1"/>
<reference evidence="2" key="1">
    <citation type="submission" date="2020-08" db="EMBL/GenBank/DDBJ databases">
        <title>Multicomponent nature underlies the extraordinary mechanical properties of spider dragline silk.</title>
        <authorList>
            <person name="Kono N."/>
            <person name="Nakamura H."/>
            <person name="Mori M."/>
            <person name="Yoshida Y."/>
            <person name="Ohtoshi R."/>
            <person name="Malay A.D."/>
            <person name="Moran D.A.P."/>
            <person name="Tomita M."/>
            <person name="Numata K."/>
            <person name="Arakawa K."/>
        </authorList>
    </citation>
    <scope>NUCLEOTIDE SEQUENCE</scope>
</reference>
<accession>A0A8X6J4H1</accession>